<dbReference type="AlphaFoldDB" id="A0AAN9ADQ4"/>
<comment type="caution">
    <text evidence="4">The sequence shown here is derived from an EMBL/GenBank/DDBJ whole genome shotgun (WGS) entry which is preliminary data.</text>
</comment>
<gene>
    <name evidence="4" type="primary">CLEC16A_1</name>
    <name evidence="4" type="ORF">SK128_000020</name>
</gene>
<dbReference type="InterPro" id="IPR019155">
    <property type="entry name" value="CLEC16A/TT9_N"/>
</dbReference>
<sequence>MNGGGCKHIGAVLLWLNAFSDPVLVPSDSCILPLNYRDYLLSNNHVNSIIVHKFDFSDEEVMAYYISFLKTLSLKLNIHTIHFFYNEHTNDFPLYTEAIKFFNHPESMVRIAVRTLSLNVYRVNDQSMLQFICDRTAAPYFSNLVWFIGNHILEVDNCVRGDV</sequence>
<dbReference type="PANTHER" id="PTHR21481">
    <property type="entry name" value="PROTEIN CLEC16A"/>
    <property type="match status" value="1"/>
</dbReference>
<dbReference type="PANTHER" id="PTHR21481:SF0">
    <property type="entry name" value="PROTEIN CLEC16A"/>
    <property type="match status" value="1"/>
</dbReference>
<proteinExistence type="predicted"/>
<feature type="domain" description="FPL" evidence="3">
    <location>
        <begin position="39"/>
        <end position="121"/>
    </location>
</feature>
<feature type="non-terminal residue" evidence="4">
    <location>
        <position position="163"/>
    </location>
</feature>
<dbReference type="EMBL" id="JAXCGZ010001956">
    <property type="protein sequence ID" value="KAK7084878.1"/>
    <property type="molecule type" value="Genomic_DNA"/>
</dbReference>
<dbReference type="GO" id="GO:1901096">
    <property type="term" value="P:regulation of autophagosome maturation"/>
    <property type="evidence" value="ECO:0007669"/>
    <property type="project" value="TreeGrafter"/>
</dbReference>
<evidence type="ECO:0000256" key="2">
    <source>
        <dbReference type="SAM" id="SignalP"/>
    </source>
</evidence>
<evidence type="ECO:0000313" key="4">
    <source>
        <dbReference type="EMBL" id="KAK7084878.1"/>
    </source>
</evidence>
<keyword evidence="5" id="KW-1185">Reference proteome</keyword>
<evidence type="ECO:0000259" key="3">
    <source>
        <dbReference type="Pfam" id="PF09758"/>
    </source>
</evidence>
<reference evidence="4 5" key="1">
    <citation type="submission" date="2023-11" db="EMBL/GenBank/DDBJ databases">
        <title>Halocaridina rubra genome assembly.</title>
        <authorList>
            <person name="Smith C."/>
        </authorList>
    </citation>
    <scope>NUCLEOTIDE SEQUENCE [LARGE SCALE GENOMIC DNA]</scope>
    <source>
        <strain evidence="4">EP-1</strain>
        <tissue evidence="4">Whole</tissue>
    </source>
</reference>
<evidence type="ECO:0000256" key="1">
    <source>
        <dbReference type="ARBA" id="ARBA00023006"/>
    </source>
</evidence>
<dbReference type="Proteomes" id="UP001381693">
    <property type="component" value="Unassembled WGS sequence"/>
</dbReference>
<organism evidence="4 5">
    <name type="scientific">Halocaridina rubra</name>
    <name type="common">Hawaiian red shrimp</name>
    <dbReference type="NCBI Taxonomy" id="373956"/>
    <lineage>
        <taxon>Eukaryota</taxon>
        <taxon>Metazoa</taxon>
        <taxon>Ecdysozoa</taxon>
        <taxon>Arthropoda</taxon>
        <taxon>Crustacea</taxon>
        <taxon>Multicrustacea</taxon>
        <taxon>Malacostraca</taxon>
        <taxon>Eumalacostraca</taxon>
        <taxon>Eucarida</taxon>
        <taxon>Decapoda</taxon>
        <taxon>Pleocyemata</taxon>
        <taxon>Caridea</taxon>
        <taxon>Atyoidea</taxon>
        <taxon>Atyidae</taxon>
        <taxon>Halocaridina</taxon>
    </lineage>
</organism>
<feature type="chain" id="PRO_5042811215" evidence="2">
    <location>
        <begin position="23"/>
        <end position="163"/>
    </location>
</feature>
<name>A0AAN9ADQ4_HALRR</name>
<dbReference type="GO" id="GO:0006914">
    <property type="term" value="P:autophagy"/>
    <property type="evidence" value="ECO:0007669"/>
    <property type="project" value="UniProtKB-KW"/>
</dbReference>
<dbReference type="GO" id="GO:0005794">
    <property type="term" value="C:Golgi apparatus"/>
    <property type="evidence" value="ECO:0007669"/>
    <property type="project" value="TreeGrafter"/>
</dbReference>
<evidence type="ECO:0000313" key="5">
    <source>
        <dbReference type="Proteomes" id="UP001381693"/>
    </source>
</evidence>
<keyword evidence="2" id="KW-0732">Signal</keyword>
<keyword evidence="1" id="KW-0072">Autophagy</keyword>
<dbReference type="GO" id="GO:0005770">
    <property type="term" value="C:late endosome"/>
    <property type="evidence" value="ECO:0007669"/>
    <property type="project" value="TreeGrafter"/>
</dbReference>
<dbReference type="InterPro" id="IPR039272">
    <property type="entry name" value="CLEC16A/TT9"/>
</dbReference>
<dbReference type="GO" id="GO:0016197">
    <property type="term" value="P:endosomal transport"/>
    <property type="evidence" value="ECO:0007669"/>
    <property type="project" value="TreeGrafter"/>
</dbReference>
<dbReference type="Pfam" id="PF09758">
    <property type="entry name" value="FPL"/>
    <property type="match status" value="1"/>
</dbReference>
<dbReference type="GO" id="GO:0007034">
    <property type="term" value="P:vacuolar transport"/>
    <property type="evidence" value="ECO:0007669"/>
    <property type="project" value="TreeGrafter"/>
</dbReference>
<protein>
    <submittedName>
        <fullName evidence="4">Protein CL16A</fullName>
    </submittedName>
</protein>
<feature type="signal peptide" evidence="2">
    <location>
        <begin position="1"/>
        <end position="22"/>
    </location>
</feature>
<accession>A0AAN9ADQ4</accession>